<accession>A0A2T7NC61</accession>
<dbReference type="InterPro" id="IPR004087">
    <property type="entry name" value="KH_dom"/>
</dbReference>
<keyword evidence="4" id="KW-1185">Reference proteome</keyword>
<dbReference type="PIRSF" id="PIRSF027019">
    <property type="entry name" value="Euk_LigT"/>
    <property type="match status" value="1"/>
</dbReference>
<dbReference type="Proteomes" id="UP000245119">
    <property type="component" value="Linkage Group LG14"/>
</dbReference>
<dbReference type="OrthoDB" id="277832at2759"/>
<gene>
    <name evidence="3" type="ORF">C0Q70_21316</name>
</gene>
<dbReference type="GO" id="GO:0006307">
    <property type="term" value="P:DNA alkylation repair"/>
    <property type="evidence" value="ECO:0007669"/>
    <property type="project" value="InterPro"/>
</dbReference>
<dbReference type="InterPro" id="IPR047538">
    <property type="entry name" value="KH-I_ASCC1"/>
</dbReference>
<evidence type="ECO:0000313" key="3">
    <source>
        <dbReference type="EMBL" id="PVD18764.1"/>
    </source>
</evidence>
<dbReference type="STRING" id="400727.A0A2T7NC61"/>
<evidence type="ECO:0000259" key="2">
    <source>
        <dbReference type="SMART" id="SM00322"/>
    </source>
</evidence>
<name>A0A2T7NC61_POMCA</name>
<dbReference type="GO" id="GO:0005634">
    <property type="term" value="C:nucleus"/>
    <property type="evidence" value="ECO:0007669"/>
    <property type="project" value="TreeGrafter"/>
</dbReference>
<dbReference type="SUPFAM" id="SSF55144">
    <property type="entry name" value="LigT-like"/>
    <property type="match status" value="1"/>
</dbReference>
<sequence length="357" mass="40387">MDILRPPLIRIGKRCYRKVLGPDKEDHNPEDEEIDLELNSIASCYGDEACDANVNIEETSNGFSLRLQYHSTYFKFIIGKKGETKKRLETETKTRITIPKMGQEGDIVIQGHEKKGVLSAKTRIEVLVDSARQRLPFTHFLSIPVQGEDVVEKFEDFKFQVIEDKRDSRIDATIFQNPQKLHLTIGTMVLLGESEIQQARNLLHDCYIHYISPILNQEPLMVDVQGLEYMNDDPGAVDVLYAKIKPGPAAAKQALADVLVDKFSEAKLMQRQREQVKLHLTVMNTLFRKDPGEGSAPLPQNTRGSVRDRESFNASLILRTLGGFDFGSFQVDRIELSQRYSTGPNGYYISSACVHLS</sequence>
<dbReference type="SUPFAM" id="SSF54791">
    <property type="entry name" value="Eukaryotic type KH-domain (KH-domain type I)"/>
    <property type="match status" value="1"/>
</dbReference>
<dbReference type="InterPro" id="IPR036612">
    <property type="entry name" value="KH_dom_type_1_sf"/>
</dbReference>
<dbReference type="InterPro" id="IPR004088">
    <property type="entry name" value="KH_dom_type_1"/>
</dbReference>
<dbReference type="EMBL" id="PZQS01000014">
    <property type="protein sequence ID" value="PVD18764.1"/>
    <property type="molecule type" value="Genomic_DNA"/>
</dbReference>
<organism evidence="3 4">
    <name type="scientific">Pomacea canaliculata</name>
    <name type="common">Golden apple snail</name>
    <dbReference type="NCBI Taxonomy" id="400727"/>
    <lineage>
        <taxon>Eukaryota</taxon>
        <taxon>Metazoa</taxon>
        <taxon>Spiralia</taxon>
        <taxon>Lophotrochozoa</taxon>
        <taxon>Mollusca</taxon>
        <taxon>Gastropoda</taxon>
        <taxon>Caenogastropoda</taxon>
        <taxon>Architaenioglossa</taxon>
        <taxon>Ampullarioidea</taxon>
        <taxon>Ampullariidae</taxon>
        <taxon>Pomacea</taxon>
    </lineage>
</organism>
<dbReference type="PANTHER" id="PTHR13360">
    <property type="entry name" value="ACTIVATING SIGNAL COINTEGRATOR 1 COMPLEX SUBUNIT 1"/>
    <property type="match status" value="1"/>
</dbReference>
<keyword evidence="1" id="KW-0694">RNA-binding</keyword>
<dbReference type="Gene3D" id="3.90.1140.10">
    <property type="entry name" value="Cyclic phosphodiesterase"/>
    <property type="match status" value="1"/>
</dbReference>
<reference evidence="3 4" key="1">
    <citation type="submission" date="2018-04" db="EMBL/GenBank/DDBJ databases">
        <title>The genome of golden apple snail Pomacea canaliculata provides insight into stress tolerance and invasive adaptation.</title>
        <authorList>
            <person name="Liu C."/>
            <person name="Liu B."/>
            <person name="Ren Y."/>
            <person name="Zhang Y."/>
            <person name="Wang H."/>
            <person name="Li S."/>
            <person name="Jiang F."/>
            <person name="Yin L."/>
            <person name="Zhang G."/>
            <person name="Qian W."/>
            <person name="Fan W."/>
        </authorList>
    </citation>
    <scope>NUCLEOTIDE SEQUENCE [LARGE SCALE GENOMIC DNA]</scope>
    <source>
        <strain evidence="3">SZHN2017</strain>
        <tissue evidence="3">Muscle</tissue>
    </source>
</reference>
<evidence type="ECO:0000313" key="4">
    <source>
        <dbReference type="Proteomes" id="UP000245119"/>
    </source>
</evidence>
<dbReference type="Gene3D" id="3.30.1370.10">
    <property type="entry name" value="K Homology domain, type 1"/>
    <property type="match status" value="1"/>
</dbReference>
<dbReference type="InterPro" id="IPR009097">
    <property type="entry name" value="Cyclic_Pdiesterase"/>
</dbReference>
<dbReference type="GO" id="GO:0006355">
    <property type="term" value="P:regulation of DNA-templated transcription"/>
    <property type="evidence" value="ECO:0007669"/>
    <property type="project" value="TreeGrafter"/>
</dbReference>
<dbReference type="AlphaFoldDB" id="A0A2T7NC61"/>
<feature type="domain" description="K Homology" evidence="2">
    <location>
        <begin position="61"/>
        <end position="129"/>
    </location>
</feature>
<dbReference type="GO" id="GO:0003723">
    <property type="term" value="F:RNA binding"/>
    <property type="evidence" value="ECO:0007669"/>
    <property type="project" value="UniProtKB-UniRule"/>
</dbReference>
<dbReference type="CDD" id="cd22419">
    <property type="entry name" value="KH-I_ASCC1"/>
    <property type="match status" value="1"/>
</dbReference>
<dbReference type="SMART" id="SM00322">
    <property type="entry name" value="KH"/>
    <property type="match status" value="1"/>
</dbReference>
<comment type="caution">
    <text evidence="3">The sequence shown here is derived from an EMBL/GenBank/DDBJ whole genome shotgun (WGS) entry which is preliminary data.</text>
</comment>
<evidence type="ECO:0000256" key="1">
    <source>
        <dbReference type="PROSITE-ProRule" id="PRU00117"/>
    </source>
</evidence>
<protein>
    <recommendedName>
        <fullName evidence="2">K Homology domain-containing protein</fullName>
    </recommendedName>
</protein>
<dbReference type="Pfam" id="PF10469">
    <property type="entry name" value="AKAP7_NLS"/>
    <property type="match status" value="1"/>
</dbReference>
<proteinExistence type="predicted"/>
<dbReference type="InterPro" id="IPR009210">
    <property type="entry name" value="ASCC1"/>
</dbReference>
<dbReference type="PROSITE" id="PS50084">
    <property type="entry name" value="KH_TYPE_1"/>
    <property type="match status" value="1"/>
</dbReference>
<dbReference type="InterPro" id="IPR019510">
    <property type="entry name" value="AKAP7-like_phosphoesterase"/>
</dbReference>
<dbReference type="PANTHER" id="PTHR13360:SF1">
    <property type="entry name" value="ACTIVATING SIGNAL COINTEGRATOR 1 COMPLEX SUBUNIT 1"/>
    <property type="match status" value="1"/>
</dbReference>
<dbReference type="Pfam" id="PF00013">
    <property type="entry name" value="KH_1"/>
    <property type="match status" value="1"/>
</dbReference>